<dbReference type="OrthoDB" id="111250at2759"/>
<dbReference type="KEGG" id="lgi:LOTGIDRAFT_80411"/>
<evidence type="ECO:0000256" key="3">
    <source>
        <dbReference type="ARBA" id="ARBA00022833"/>
    </source>
</evidence>
<dbReference type="Proteomes" id="UP000030746">
    <property type="component" value="Unassembled WGS sequence"/>
</dbReference>
<evidence type="ECO:0000313" key="6">
    <source>
        <dbReference type="EMBL" id="ESO92191.1"/>
    </source>
</evidence>
<dbReference type="InterPro" id="IPR027370">
    <property type="entry name" value="Znf-RING_euk"/>
</dbReference>
<gene>
    <name evidence="6" type="ORF">LOTGIDRAFT_80411</name>
</gene>
<dbReference type="InterPro" id="IPR017907">
    <property type="entry name" value="Znf_RING_CS"/>
</dbReference>
<dbReference type="AlphaFoldDB" id="V4AFN2"/>
<protein>
    <recommendedName>
        <fullName evidence="5">RING-type domain-containing protein</fullName>
    </recommendedName>
</protein>
<keyword evidence="1" id="KW-0479">Metal-binding</keyword>
<evidence type="ECO:0000256" key="2">
    <source>
        <dbReference type="ARBA" id="ARBA00022771"/>
    </source>
</evidence>
<dbReference type="PANTHER" id="PTHR25462:SF296">
    <property type="entry name" value="MEIOTIC P26, ISOFORM F"/>
    <property type="match status" value="1"/>
</dbReference>
<dbReference type="EMBL" id="KB202124">
    <property type="protein sequence ID" value="ESO92191.1"/>
    <property type="molecule type" value="Genomic_DNA"/>
</dbReference>
<feature type="non-terminal residue" evidence="6">
    <location>
        <position position="51"/>
    </location>
</feature>
<evidence type="ECO:0000256" key="1">
    <source>
        <dbReference type="ARBA" id="ARBA00022723"/>
    </source>
</evidence>
<accession>V4AFN2</accession>
<dbReference type="SUPFAM" id="SSF57850">
    <property type="entry name" value="RING/U-box"/>
    <property type="match status" value="1"/>
</dbReference>
<dbReference type="Pfam" id="PF13445">
    <property type="entry name" value="zf-RING_UBOX"/>
    <property type="match status" value="1"/>
</dbReference>
<dbReference type="HOGENOM" id="CLU_013137_20_2_1"/>
<dbReference type="PANTHER" id="PTHR25462">
    <property type="entry name" value="BONUS, ISOFORM C-RELATED"/>
    <property type="match status" value="1"/>
</dbReference>
<dbReference type="RefSeq" id="XP_009057044.1">
    <property type="nucleotide sequence ID" value="XM_009058796.1"/>
</dbReference>
<keyword evidence="2 4" id="KW-0863">Zinc-finger</keyword>
<keyword evidence="7" id="KW-1185">Reference proteome</keyword>
<name>V4AFN2_LOTGI</name>
<dbReference type="InterPro" id="IPR001841">
    <property type="entry name" value="Znf_RING"/>
</dbReference>
<dbReference type="Gene3D" id="3.30.40.10">
    <property type="entry name" value="Zinc/RING finger domain, C3HC4 (zinc finger)"/>
    <property type="match status" value="1"/>
</dbReference>
<evidence type="ECO:0000256" key="4">
    <source>
        <dbReference type="PROSITE-ProRule" id="PRU00175"/>
    </source>
</evidence>
<proteinExistence type="predicted"/>
<reference evidence="6 7" key="1">
    <citation type="journal article" date="2013" name="Nature">
        <title>Insights into bilaterian evolution from three spiralian genomes.</title>
        <authorList>
            <person name="Simakov O."/>
            <person name="Marletaz F."/>
            <person name="Cho S.J."/>
            <person name="Edsinger-Gonzales E."/>
            <person name="Havlak P."/>
            <person name="Hellsten U."/>
            <person name="Kuo D.H."/>
            <person name="Larsson T."/>
            <person name="Lv J."/>
            <person name="Arendt D."/>
            <person name="Savage R."/>
            <person name="Osoegawa K."/>
            <person name="de Jong P."/>
            <person name="Grimwood J."/>
            <person name="Chapman J.A."/>
            <person name="Shapiro H."/>
            <person name="Aerts A."/>
            <person name="Otillar R.P."/>
            <person name="Terry A.Y."/>
            <person name="Boore J.L."/>
            <person name="Grigoriev I.V."/>
            <person name="Lindberg D.R."/>
            <person name="Seaver E.C."/>
            <person name="Weisblat D.A."/>
            <person name="Putnam N.H."/>
            <person name="Rokhsar D.S."/>
        </authorList>
    </citation>
    <scope>NUCLEOTIDE SEQUENCE [LARGE SCALE GENOMIC DNA]</scope>
</reference>
<dbReference type="PROSITE" id="PS50089">
    <property type="entry name" value="ZF_RING_2"/>
    <property type="match status" value="1"/>
</dbReference>
<dbReference type="GeneID" id="20252458"/>
<evidence type="ECO:0000313" key="7">
    <source>
        <dbReference type="Proteomes" id="UP000030746"/>
    </source>
</evidence>
<sequence length="51" mass="5849">CSICFGSFEKPKIVPCGHTFCLWCIERFIADKTKTFPCPICNQDIRIPKRG</sequence>
<dbReference type="SMART" id="SM00184">
    <property type="entry name" value="RING"/>
    <property type="match status" value="1"/>
</dbReference>
<keyword evidence="3" id="KW-0862">Zinc</keyword>
<dbReference type="InterPro" id="IPR013083">
    <property type="entry name" value="Znf_RING/FYVE/PHD"/>
</dbReference>
<feature type="domain" description="RING-type" evidence="5">
    <location>
        <begin position="1"/>
        <end position="42"/>
    </location>
</feature>
<dbReference type="CTD" id="20252458"/>
<feature type="non-terminal residue" evidence="6">
    <location>
        <position position="1"/>
    </location>
</feature>
<organism evidence="6 7">
    <name type="scientific">Lottia gigantea</name>
    <name type="common">Giant owl limpet</name>
    <dbReference type="NCBI Taxonomy" id="225164"/>
    <lineage>
        <taxon>Eukaryota</taxon>
        <taxon>Metazoa</taxon>
        <taxon>Spiralia</taxon>
        <taxon>Lophotrochozoa</taxon>
        <taxon>Mollusca</taxon>
        <taxon>Gastropoda</taxon>
        <taxon>Patellogastropoda</taxon>
        <taxon>Lottioidea</taxon>
        <taxon>Lottiidae</taxon>
        <taxon>Lottia</taxon>
    </lineage>
</organism>
<evidence type="ECO:0000259" key="5">
    <source>
        <dbReference type="PROSITE" id="PS50089"/>
    </source>
</evidence>
<dbReference type="PROSITE" id="PS00518">
    <property type="entry name" value="ZF_RING_1"/>
    <property type="match status" value="1"/>
</dbReference>
<dbReference type="InterPro" id="IPR047153">
    <property type="entry name" value="TRIM45/56/19-like"/>
</dbReference>
<dbReference type="GO" id="GO:0008270">
    <property type="term" value="F:zinc ion binding"/>
    <property type="evidence" value="ECO:0007669"/>
    <property type="project" value="UniProtKB-KW"/>
</dbReference>